<keyword evidence="3" id="KW-1185">Reference proteome</keyword>
<dbReference type="EMBL" id="FN595513">
    <property type="protein sequence ID" value="CCB49669.1"/>
    <property type="molecule type" value="Genomic_DNA"/>
</dbReference>
<accession>F6HBS0</accession>
<dbReference type="PaxDb" id="29760-VIT_09s0018g00510.t01"/>
<dbReference type="AlphaFoldDB" id="F6HBS0"/>
<reference evidence="3" key="1">
    <citation type="journal article" date="2007" name="Nature">
        <title>The grapevine genome sequence suggests ancestral hexaploidization in major angiosperm phyla.</title>
        <authorList>
            <consortium name="The French-Italian Public Consortium for Grapevine Genome Characterization."/>
            <person name="Jaillon O."/>
            <person name="Aury J.-M."/>
            <person name="Noel B."/>
            <person name="Policriti A."/>
            <person name="Clepet C."/>
            <person name="Casagrande A."/>
            <person name="Choisne N."/>
            <person name="Aubourg S."/>
            <person name="Vitulo N."/>
            <person name="Jubin C."/>
            <person name="Vezzi A."/>
            <person name="Legeai F."/>
            <person name="Hugueney P."/>
            <person name="Dasilva C."/>
            <person name="Horner D."/>
            <person name="Mica E."/>
            <person name="Jublot D."/>
            <person name="Poulain J."/>
            <person name="Bruyere C."/>
            <person name="Billault A."/>
            <person name="Segurens B."/>
            <person name="Gouyvenoux M."/>
            <person name="Ugarte E."/>
            <person name="Cattonaro F."/>
            <person name="Anthouard V."/>
            <person name="Vico V."/>
            <person name="Del Fabbro C."/>
            <person name="Alaux M."/>
            <person name="Di Gaspero G."/>
            <person name="Dumas V."/>
            <person name="Felice N."/>
            <person name="Paillard S."/>
            <person name="Juman I."/>
            <person name="Moroldo M."/>
            <person name="Scalabrin S."/>
            <person name="Canaguier A."/>
            <person name="Le Clainche I."/>
            <person name="Malacrida G."/>
            <person name="Durand E."/>
            <person name="Pesole G."/>
            <person name="Laucou V."/>
            <person name="Chatelet P."/>
            <person name="Merdinoglu D."/>
            <person name="Delledonne M."/>
            <person name="Pezzotti M."/>
            <person name="Lecharny A."/>
            <person name="Scarpelli C."/>
            <person name="Artiguenave F."/>
            <person name="Pe M.E."/>
            <person name="Valle G."/>
            <person name="Morgante M."/>
            <person name="Caboche M."/>
            <person name="Adam-Blondon A.-F."/>
            <person name="Weissenbach J."/>
            <person name="Quetier F."/>
            <person name="Wincker P."/>
        </authorList>
    </citation>
    <scope>NUCLEOTIDE SEQUENCE [LARGE SCALE GENOMIC DNA]</scope>
    <source>
        <strain evidence="3">cv. Pinot noir / PN40024</strain>
    </source>
</reference>
<gene>
    <name evidence="2" type="ordered locus">VIT_09s0018g00510</name>
</gene>
<organism evidence="2 3">
    <name type="scientific">Vitis vinifera</name>
    <name type="common">Grape</name>
    <dbReference type="NCBI Taxonomy" id="29760"/>
    <lineage>
        <taxon>Eukaryota</taxon>
        <taxon>Viridiplantae</taxon>
        <taxon>Streptophyta</taxon>
        <taxon>Embryophyta</taxon>
        <taxon>Tracheophyta</taxon>
        <taxon>Spermatophyta</taxon>
        <taxon>Magnoliopsida</taxon>
        <taxon>eudicotyledons</taxon>
        <taxon>Gunneridae</taxon>
        <taxon>Pentapetalae</taxon>
        <taxon>rosids</taxon>
        <taxon>Vitales</taxon>
        <taxon>Vitaceae</taxon>
        <taxon>Viteae</taxon>
        <taxon>Vitis</taxon>
    </lineage>
</organism>
<evidence type="ECO:0000256" key="1">
    <source>
        <dbReference type="SAM" id="MobiDB-lite"/>
    </source>
</evidence>
<evidence type="ECO:0000313" key="3">
    <source>
        <dbReference type="Proteomes" id="UP000009183"/>
    </source>
</evidence>
<dbReference type="InParanoid" id="F6HBS0"/>
<dbReference type="Proteomes" id="UP000009183">
    <property type="component" value="Chromosome 9"/>
</dbReference>
<feature type="region of interest" description="Disordered" evidence="1">
    <location>
        <begin position="1"/>
        <end position="24"/>
    </location>
</feature>
<sequence length="24" mass="2776">MEWIGSQICPSANPDWEEEKKNPS</sequence>
<protein>
    <submittedName>
        <fullName evidence="2">Uncharacterized protein</fullName>
    </submittedName>
</protein>
<evidence type="ECO:0000313" key="2">
    <source>
        <dbReference type="EMBL" id="CCB49669.1"/>
    </source>
</evidence>
<dbReference type="HOGENOM" id="CLU_3421770_0_0_1"/>
<name>F6HBS0_VITVI</name>
<proteinExistence type="predicted"/>